<reference evidence="11 12" key="1">
    <citation type="submission" date="2019-03" db="EMBL/GenBank/DDBJ databases">
        <title>Diversity of the mouse oral microbiome.</title>
        <authorList>
            <person name="Joseph S."/>
            <person name="Aduse-Opoku J."/>
            <person name="Curtis M."/>
            <person name="Wade W."/>
            <person name="Hashim A."/>
        </authorList>
    </citation>
    <scope>NUCLEOTIDE SEQUENCE [LARGE SCALE GENOMIC DNA]</scope>
    <source>
        <strain evidence="12">irhom_31</strain>
    </source>
</reference>
<protein>
    <submittedName>
        <fullName evidence="11">ABC transporter permease</fullName>
    </submittedName>
</protein>
<dbReference type="RefSeq" id="WP_135013230.1">
    <property type="nucleotide sequence ID" value="NZ_JADGLK010000033.1"/>
</dbReference>
<evidence type="ECO:0000256" key="3">
    <source>
        <dbReference type="ARBA" id="ARBA00022692"/>
    </source>
</evidence>
<feature type="transmembrane region" description="Helical" evidence="8">
    <location>
        <begin position="449"/>
        <end position="480"/>
    </location>
</feature>
<evidence type="ECO:0000313" key="11">
    <source>
        <dbReference type="EMBL" id="TFU21388.1"/>
    </source>
</evidence>
<evidence type="ECO:0000256" key="7">
    <source>
        <dbReference type="SAM" id="MobiDB-lite"/>
    </source>
</evidence>
<keyword evidence="2" id="KW-1003">Cell membrane</keyword>
<sequence>MATTLSTVAFSNLGKHRLRFALTSIGIAISAFFLTAVLLINTSFYDEVRQAAGQKYSTADAVVETTNRFSQGDTTDYLLTQDQADRIENLPAVESTWAVTATYAVIYIPAEEEQAESTYSIVRADMPAEAFFPYSLKEGSLPTSAHQIVITDRAAEALSVGVGGTVVLDDLSTVTEQTDMTEPLPQAAYTITGIYEYPSGYGAGPDMVFTPGNGVANYIERSHAYWVSTPDGIYEQVILKLKDPTSTSLVELKQALANSPSLTVSSVEEQIRNDVGKGAGSYTALLSILFGFGALSLLMSSFIIASTYKVHAAARSRELALLRTLGATRLAVVRMLLVEAAALGALSSLAGIITAYLAALVFNESGRITFNPIAGALAMLVCTLVTLLAALKPVWATRTIPPVAALNGYQKLPNAPRARHTWAYIGLCLVLTLATVACALPGLQGEDEFLIAVATVLAALTFVVAAPLLVAPGIALLRIFARPYSTAALAHSNIAQSRASASVTVRMVFICAAFVSAALTGYSTMQQSFMAELDRNYPYDVEAVLAEPDIARLQEIQRQVSQLDGVDAALVALPQGSVLTSSDGRFSTTVYSIDPETLTRLHGEQTGQKLTEQTVLLSQAYADSFGVQEGQQLYIEGTRDAVELTVSITPDTLHGFLITAQNGNLISGTDLVDPTGQNTGEGLLQANFDPGISWSDRFSVLNPIAEITGLDAGELSGVATEKASLQDKGCRSRPYHRPTPAPGFCCQQFQPGLQRAGLALPSSYRRRPYPGLGHGLLPGPVSLPHTAGCCPTGGELAGRGGHPPPQTGGRPPLP</sequence>
<evidence type="ECO:0000256" key="1">
    <source>
        <dbReference type="ARBA" id="ARBA00004651"/>
    </source>
</evidence>
<feature type="domain" description="ABC3 transporter permease C-terminal" evidence="9">
    <location>
        <begin position="292"/>
        <end position="402"/>
    </location>
</feature>
<dbReference type="EMBL" id="SPQC01000033">
    <property type="protein sequence ID" value="TFU21388.1"/>
    <property type="molecule type" value="Genomic_DNA"/>
</dbReference>
<dbReference type="InterPro" id="IPR038766">
    <property type="entry name" value="Membrane_comp_ABC_pdt"/>
</dbReference>
<feature type="transmembrane region" description="Helical" evidence="8">
    <location>
        <begin position="20"/>
        <end position="40"/>
    </location>
</feature>
<keyword evidence="4 8" id="KW-1133">Transmembrane helix</keyword>
<proteinExistence type="inferred from homology"/>
<name>A0A4Y9F1T6_9MICC</name>
<feature type="domain" description="MacB-like periplasmic core" evidence="10">
    <location>
        <begin position="21"/>
        <end position="250"/>
    </location>
</feature>
<evidence type="ECO:0000256" key="2">
    <source>
        <dbReference type="ARBA" id="ARBA00022475"/>
    </source>
</evidence>
<gene>
    <name evidence="11" type="ORF">E4U03_09100</name>
</gene>
<evidence type="ECO:0000256" key="5">
    <source>
        <dbReference type="ARBA" id="ARBA00023136"/>
    </source>
</evidence>
<feature type="transmembrane region" description="Helical" evidence="8">
    <location>
        <begin position="368"/>
        <end position="391"/>
    </location>
</feature>
<dbReference type="AlphaFoldDB" id="A0A4Y9F1T6"/>
<dbReference type="PANTHER" id="PTHR30287">
    <property type="entry name" value="MEMBRANE COMPONENT OF PREDICTED ABC SUPERFAMILY METABOLITE UPTAKE TRANSPORTER"/>
    <property type="match status" value="1"/>
</dbReference>
<dbReference type="Pfam" id="PF12704">
    <property type="entry name" value="MacB_PCD"/>
    <property type="match status" value="1"/>
</dbReference>
<comment type="similarity">
    <text evidence="6">Belongs to the ABC-4 integral membrane protein family.</text>
</comment>
<feature type="compositionally biased region" description="Pro residues" evidence="7">
    <location>
        <begin position="802"/>
        <end position="814"/>
    </location>
</feature>
<evidence type="ECO:0000256" key="8">
    <source>
        <dbReference type="SAM" id="Phobius"/>
    </source>
</evidence>
<dbReference type="GO" id="GO:0005886">
    <property type="term" value="C:plasma membrane"/>
    <property type="evidence" value="ECO:0007669"/>
    <property type="project" value="UniProtKB-SubCell"/>
</dbReference>
<dbReference type="InterPro" id="IPR003838">
    <property type="entry name" value="ABC3_permease_C"/>
</dbReference>
<evidence type="ECO:0000259" key="9">
    <source>
        <dbReference type="Pfam" id="PF02687"/>
    </source>
</evidence>
<dbReference type="InterPro" id="IPR025857">
    <property type="entry name" value="MacB_PCD"/>
</dbReference>
<feature type="region of interest" description="Disordered" evidence="7">
    <location>
        <begin position="788"/>
        <end position="814"/>
    </location>
</feature>
<evidence type="ECO:0000256" key="4">
    <source>
        <dbReference type="ARBA" id="ARBA00022989"/>
    </source>
</evidence>
<evidence type="ECO:0000313" key="12">
    <source>
        <dbReference type="Proteomes" id="UP000297951"/>
    </source>
</evidence>
<comment type="subcellular location">
    <subcellularLocation>
        <location evidence="1">Cell membrane</location>
        <topology evidence="1">Multi-pass membrane protein</topology>
    </subcellularLocation>
</comment>
<dbReference type="Proteomes" id="UP000297951">
    <property type="component" value="Unassembled WGS sequence"/>
</dbReference>
<feature type="transmembrane region" description="Helical" evidence="8">
    <location>
        <begin position="421"/>
        <end position="443"/>
    </location>
</feature>
<accession>A0A4Y9F1T6</accession>
<keyword evidence="5 8" id="KW-0472">Membrane</keyword>
<organism evidence="11 12">
    <name type="scientific">Rothia nasimurium</name>
    <dbReference type="NCBI Taxonomy" id="85336"/>
    <lineage>
        <taxon>Bacteria</taxon>
        <taxon>Bacillati</taxon>
        <taxon>Actinomycetota</taxon>
        <taxon>Actinomycetes</taxon>
        <taxon>Micrococcales</taxon>
        <taxon>Micrococcaceae</taxon>
        <taxon>Rothia</taxon>
    </lineage>
</organism>
<keyword evidence="3 8" id="KW-0812">Transmembrane</keyword>
<evidence type="ECO:0000259" key="10">
    <source>
        <dbReference type="Pfam" id="PF12704"/>
    </source>
</evidence>
<evidence type="ECO:0000256" key="6">
    <source>
        <dbReference type="ARBA" id="ARBA00038076"/>
    </source>
</evidence>
<feature type="transmembrane region" description="Helical" evidence="8">
    <location>
        <begin position="282"/>
        <end position="310"/>
    </location>
</feature>
<feature type="transmembrane region" description="Helical" evidence="8">
    <location>
        <begin position="331"/>
        <end position="362"/>
    </location>
</feature>
<feature type="transmembrane region" description="Helical" evidence="8">
    <location>
        <begin position="501"/>
        <end position="522"/>
    </location>
</feature>
<dbReference type="PANTHER" id="PTHR30287:SF2">
    <property type="entry name" value="BLL1001 PROTEIN"/>
    <property type="match status" value="1"/>
</dbReference>
<comment type="caution">
    <text evidence="11">The sequence shown here is derived from an EMBL/GenBank/DDBJ whole genome shotgun (WGS) entry which is preliminary data.</text>
</comment>
<dbReference type="OrthoDB" id="9780560at2"/>
<dbReference type="Pfam" id="PF02687">
    <property type="entry name" value="FtsX"/>
    <property type="match status" value="1"/>
</dbReference>